<proteinExistence type="predicted"/>
<gene>
    <name evidence="1" type="ORF">V8F66_10120</name>
</gene>
<dbReference type="AlphaFoldDB" id="A0AAU7XSR1"/>
<dbReference type="EMBL" id="CP158484">
    <property type="protein sequence ID" value="XBY60799.1"/>
    <property type="molecule type" value="Genomic_DNA"/>
</dbReference>
<dbReference type="RefSeq" id="WP_281662056.1">
    <property type="nucleotide sequence ID" value="NZ_CP158484.1"/>
</dbReference>
<name>A0AAU7XSR1_9GAMM</name>
<dbReference type="KEGG" id="vrs:V8F66_10120"/>
<protein>
    <submittedName>
        <fullName evidence="1">Uncharacterized protein</fullName>
    </submittedName>
</protein>
<sequence>MGRLNAFAPLLTSEVQATFERESSLRLHQQRSLDVRLDFFRLERENHVSTAQPLDPSACLVESGWP</sequence>
<accession>A0AAU7XSR1</accession>
<evidence type="ECO:0000313" key="1">
    <source>
        <dbReference type="EMBL" id="XBY60799.1"/>
    </source>
</evidence>
<organism evidence="1">
    <name type="scientific">Vreelandella sp. SM1641</name>
    <dbReference type="NCBI Taxonomy" id="3126101"/>
    <lineage>
        <taxon>Bacteria</taxon>
        <taxon>Pseudomonadati</taxon>
        <taxon>Pseudomonadota</taxon>
        <taxon>Gammaproteobacteria</taxon>
        <taxon>Oceanospirillales</taxon>
        <taxon>Halomonadaceae</taxon>
        <taxon>Vreelandella</taxon>
    </lineage>
</organism>
<reference evidence="1" key="1">
    <citation type="submission" date="2024-02" db="EMBL/GenBank/DDBJ databases">
        <title>Complete genome sequence of Vreelandella sp. SM1641, a marine exopolysaccharide-producing bacterium isolated from deep-sea hydrothermal sediment of the southwest Indian Ocean.</title>
        <authorList>
            <person name="Zhu H."/>
            <person name="Sun M."/>
        </authorList>
    </citation>
    <scope>NUCLEOTIDE SEQUENCE</scope>
    <source>
        <strain evidence="1">SM1641</strain>
    </source>
</reference>